<keyword evidence="5" id="KW-0539">Nucleus</keyword>
<keyword evidence="4" id="KW-0804">Transcription</keyword>
<evidence type="ECO:0000256" key="1">
    <source>
        <dbReference type="ARBA" id="ARBA00004123"/>
    </source>
</evidence>
<feature type="compositionally biased region" description="Polar residues" evidence="7">
    <location>
        <begin position="136"/>
        <end position="148"/>
    </location>
</feature>
<evidence type="ECO:0000313" key="9">
    <source>
        <dbReference type="EMBL" id="CAB3242122.1"/>
    </source>
</evidence>
<dbReference type="Pfam" id="PF10390">
    <property type="entry name" value="ELL"/>
    <property type="match status" value="1"/>
</dbReference>
<reference evidence="9" key="1">
    <citation type="submission" date="2020-04" db="EMBL/GenBank/DDBJ databases">
        <authorList>
            <person name="Neveu A P."/>
        </authorList>
    </citation>
    <scope>NUCLEOTIDE SEQUENCE</scope>
    <source>
        <tissue evidence="9">Whole embryo</tissue>
    </source>
</reference>
<feature type="domain" description="OCEL" evidence="8">
    <location>
        <begin position="532"/>
        <end position="641"/>
    </location>
</feature>
<dbReference type="GO" id="GO:0032968">
    <property type="term" value="P:positive regulation of transcription elongation by RNA polymerase II"/>
    <property type="evidence" value="ECO:0007669"/>
    <property type="project" value="TreeGrafter"/>
</dbReference>
<comment type="subcellular location">
    <subcellularLocation>
        <location evidence="1">Nucleus</location>
    </subcellularLocation>
</comment>
<dbReference type="SUPFAM" id="SSF46785">
    <property type="entry name" value="Winged helix' DNA-binding domain"/>
    <property type="match status" value="1"/>
</dbReference>
<sequence>MAIELKEGDYALQQNNAKKIVLQFKLTDSALRAIEDFQESGGRNGRPNIRFDGNQGSIQIPGTSEGEAQNFKFQFASLNQSAAIDCLQQYKTRDPVGRISVLGAIQHKITVNATDDSYNATRKRMTLVKEQEQKTSTKVIKQPSSSKLGKNKTVRRVIDQQARSTSFTHGRTATPPPSRHTTNLPYNRSLSPHTASHRSESPVSSSGDLAGVRNKTKPVLSSLTSSSTTSSQQNFSNSGKSLDETVIHLLAPRPLKHQELVVRLNRYGATPDRTKLQNVLQQVSTSRTVGKGEQEYSLNKSMYNEVKADWQGYTDDERSAVRRKLAEIKIGASENRKRPLQVSDPAKSKPEFPGLSPKNRQAEDEANYTNPVRKKARVSYYHKTSPTSGGRPRSVSPLETGGILSLNPTSVSTISSSSIVNLDDSDAGAFGLGNERPSPKKPRVDNRRSPLVTPPLEGSIPEPDARTNTATEKAKNGEISPLRPIQRTSKSRNRRLDNDQQRQPQHTERRDEKNSIRSIGKAESDERTNEGDEFVRKYKAINYSEQRNQYKKDFCAEYKEYLRLHEKVAGQTKRFADWQKQINQEEKGTAQYKSIALKVLDEYKKLKKDDAYRKDYDRFQYLHRKLKHIKDLVLDYDRREATR</sequence>
<evidence type="ECO:0000256" key="5">
    <source>
        <dbReference type="ARBA" id="ARBA00023242"/>
    </source>
</evidence>
<dbReference type="InterPro" id="IPR010844">
    <property type="entry name" value="Occludin_ELL"/>
</dbReference>
<feature type="region of interest" description="Disordered" evidence="7">
    <location>
        <begin position="430"/>
        <end position="531"/>
    </location>
</feature>
<organism evidence="9">
    <name type="scientific">Phallusia mammillata</name>
    <dbReference type="NCBI Taxonomy" id="59560"/>
    <lineage>
        <taxon>Eukaryota</taxon>
        <taxon>Metazoa</taxon>
        <taxon>Chordata</taxon>
        <taxon>Tunicata</taxon>
        <taxon>Ascidiacea</taxon>
        <taxon>Phlebobranchia</taxon>
        <taxon>Ascidiidae</taxon>
        <taxon>Phallusia</taxon>
    </lineage>
</organism>
<dbReference type="InterPro" id="IPR036390">
    <property type="entry name" value="WH_DNA-bd_sf"/>
</dbReference>
<evidence type="ECO:0000256" key="2">
    <source>
        <dbReference type="ARBA" id="ARBA00009171"/>
    </source>
</evidence>
<proteinExistence type="evidence at transcript level"/>
<evidence type="ECO:0000256" key="7">
    <source>
        <dbReference type="SAM" id="MobiDB-lite"/>
    </source>
</evidence>
<evidence type="ECO:0000256" key="3">
    <source>
        <dbReference type="ARBA" id="ARBA00023015"/>
    </source>
</evidence>
<dbReference type="GO" id="GO:0008023">
    <property type="term" value="C:transcription elongation factor complex"/>
    <property type="evidence" value="ECO:0007669"/>
    <property type="project" value="InterPro"/>
</dbReference>
<feature type="compositionally biased region" description="Low complexity" evidence="7">
    <location>
        <begin position="220"/>
        <end position="238"/>
    </location>
</feature>
<dbReference type="GO" id="GO:0006368">
    <property type="term" value="P:transcription elongation by RNA polymerase II"/>
    <property type="evidence" value="ECO:0007669"/>
    <property type="project" value="InterPro"/>
</dbReference>
<dbReference type="PANTHER" id="PTHR23288:SF17">
    <property type="entry name" value="RNA POLYMERASE II ELONGATION FACTOR ELL"/>
    <property type="match status" value="1"/>
</dbReference>
<dbReference type="InterPro" id="IPR042065">
    <property type="entry name" value="E3_ELL-like"/>
</dbReference>
<comment type="similarity">
    <text evidence="2 6">Belongs to the ELL/occludin family.</text>
</comment>
<evidence type="ECO:0000259" key="8">
    <source>
        <dbReference type="PROSITE" id="PS51980"/>
    </source>
</evidence>
<accession>A0A6F9DCN3</accession>
<dbReference type="PROSITE" id="PS51980">
    <property type="entry name" value="OCEL"/>
    <property type="match status" value="1"/>
</dbReference>
<feature type="compositionally biased region" description="Basic and acidic residues" evidence="7">
    <location>
        <begin position="494"/>
        <end position="531"/>
    </location>
</feature>
<name>A0A6F9DCN3_9ASCI</name>
<dbReference type="GO" id="GO:0003746">
    <property type="term" value="F:translation elongation factor activity"/>
    <property type="evidence" value="ECO:0007669"/>
    <property type="project" value="UniProtKB-KW"/>
</dbReference>
<feature type="compositionally biased region" description="Polar residues" evidence="7">
    <location>
        <begin position="161"/>
        <end position="171"/>
    </location>
</feature>
<dbReference type="EMBL" id="LR784823">
    <property type="protein sequence ID" value="CAB3242122.1"/>
    <property type="molecule type" value="mRNA"/>
</dbReference>
<evidence type="ECO:0000256" key="6">
    <source>
        <dbReference type="PROSITE-ProRule" id="PRU01324"/>
    </source>
</evidence>
<feature type="region of interest" description="Disordered" evidence="7">
    <location>
        <begin position="335"/>
        <end position="409"/>
    </location>
</feature>
<protein>
    <submittedName>
        <fullName evidence="9">RNA polymerase II elongation factor ELL</fullName>
    </submittedName>
</protein>
<dbReference type="SUPFAM" id="SSF144292">
    <property type="entry name" value="occludin/ELL-like"/>
    <property type="match status" value="1"/>
</dbReference>
<dbReference type="Gene3D" id="6.10.140.340">
    <property type="match status" value="1"/>
</dbReference>
<dbReference type="AlphaFoldDB" id="A0A6F9DCN3"/>
<dbReference type="PANTHER" id="PTHR23288">
    <property type="entry name" value="OCCLUDIN AND RNA POLYMERASE II ELONGATION FACTOR ELL"/>
    <property type="match status" value="1"/>
</dbReference>
<keyword evidence="9" id="KW-0251">Elongation factor</keyword>
<keyword evidence="9" id="KW-0648">Protein biosynthesis</keyword>
<dbReference type="InterPro" id="IPR031176">
    <property type="entry name" value="ELL/occludin"/>
</dbReference>
<gene>
    <name evidence="9" type="primary">Ell</name>
</gene>
<dbReference type="GO" id="GO:0042795">
    <property type="term" value="P:snRNA transcription by RNA polymerase II"/>
    <property type="evidence" value="ECO:0007669"/>
    <property type="project" value="TreeGrafter"/>
</dbReference>
<dbReference type="InterPro" id="IPR019464">
    <property type="entry name" value="ELL_N"/>
</dbReference>
<keyword evidence="3" id="KW-0805">Transcription regulation</keyword>
<dbReference type="Gene3D" id="1.10.10.2670">
    <property type="entry name" value="E3 ubiquitin-protein ligase"/>
    <property type="match status" value="1"/>
</dbReference>
<dbReference type="Pfam" id="PF07303">
    <property type="entry name" value="Occludin_ELL"/>
    <property type="match status" value="1"/>
</dbReference>
<feature type="compositionally biased region" description="Polar residues" evidence="7">
    <location>
        <begin position="179"/>
        <end position="194"/>
    </location>
</feature>
<evidence type="ECO:0000256" key="4">
    <source>
        <dbReference type="ARBA" id="ARBA00023163"/>
    </source>
</evidence>
<dbReference type="GO" id="GO:0000987">
    <property type="term" value="F:cis-regulatory region sequence-specific DNA binding"/>
    <property type="evidence" value="ECO:0007669"/>
    <property type="project" value="TreeGrafter"/>
</dbReference>
<feature type="region of interest" description="Disordered" evidence="7">
    <location>
        <begin position="128"/>
        <end position="239"/>
    </location>
</feature>